<organism evidence="5 6">
    <name type="scientific">Rubroshorea leprosula</name>
    <dbReference type="NCBI Taxonomy" id="152421"/>
    <lineage>
        <taxon>Eukaryota</taxon>
        <taxon>Viridiplantae</taxon>
        <taxon>Streptophyta</taxon>
        <taxon>Embryophyta</taxon>
        <taxon>Tracheophyta</taxon>
        <taxon>Spermatophyta</taxon>
        <taxon>Magnoliopsida</taxon>
        <taxon>eudicotyledons</taxon>
        <taxon>Gunneridae</taxon>
        <taxon>Pentapetalae</taxon>
        <taxon>rosids</taxon>
        <taxon>malvids</taxon>
        <taxon>Malvales</taxon>
        <taxon>Dipterocarpaceae</taxon>
        <taxon>Rubroshorea</taxon>
    </lineage>
</organism>
<reference evidence="5 6" key="1">
    <citation type="journal article" date="2021" name="Commun. Biol.">
        <title>The genome of Shorea leprosula (Dipterocarpaceae) highlights the ecological relevance of drought in aseasonal tropical rainforests.</title>
        <authorList>
            <person name="Ng K.K.S."/>
            <person name="Kobayashi M.J."/>
            <person name="Fawcett J.A."/>
            <person name="Hatakeyama M."/>
            <person name="Paape T."/>
            <person name="Ng C.H."/>
            <person name="Ang C.C."/>
            <person name="Tnah L.H."/>
            <person name="Lee C.T."/>
            <person name="Nishiyama T."/>
            <person name="Sese J."/>
            <person name="O'Brien M.J."/>
            <person name="Copetti D."/>
            <person name="Mohd Noor M.I."/>
            <person name="Ong R.C."/>
            <person name="Putra M."/>
            <person name="Sireger I.Z."/>
            <person name="Indrioko S."/>
            <person name="Kosugi Y."/>
            <person name="Izuno A."/>
            <person name="Isagi Y."/>
            <person name="Lee S.L."/>
            <person name="Shimizu K.K."/>
        </authorList>
    </citation>
    <scope>NUCLEOTIDE SEQUENCE [LARGE SCALE GENOMIC DNA]</scope>
    <source>
        <strain evidence="5">214</strain>
    </source>
</reference>
<dbReference type="Pfam" id="PF00076">
    <property type="entry name" value="RRM_1"/>
    <property type="match status" value="2"/>
</dbReference>
<dbReference type="GO" id="GO:0006417">
    <property type="term" value="P:regulation of translation"/>
    <property type="evidence" value="ECO:0007669"/>
    <property type="project" value="TreeGrafter"/>
</dbReference>
<dbReference type="AlphaFoldDB" id="A0AAV5IB92"/>
<dbReference type="Proteomes" id="UP001054252">
    <property type="component" value="Unassembled WGS sequence"/>
</dbReference>
<dbReference type="Gene3D" id="3.30.70.330">
    <property type="match status" value="2"/>
</dbReference>
<keyword evidence="6" id="KW-1185">Reference proteome</keyword>
<evidence type="ECO:0000256" key="2">
    <source>
        <dbReference type="ARBA" id="ARBA00022884"/>
    </source>
</evidence>
<dbReference type="SMART" id="SM00360">
    <property type="entry name" value="RRM"/>
    <property type="match status" value="2"/>
</dbReference>
<protein>
    <recommendedName>
        <fullName evidence="4">RRM domain-containing protein</fullName>
    </recommendedName>
</protein>
<dbReference type="EMBL" id="BPVZ01000008">
    <property type="protein sequence ID" value="GKU94934.1"/>
    <property type="molecule type" value="Genomic_DNA"/>
</dbReference>
<dbReference type="SUPFAM" id="SSF54928">
    <property type="entry name" value="RNA-binding domain, RBD"/>
    <property type="match status" value="2"/>
</dbReference>
<feature type="domain" description="RRM" evidence="4">
    <location>
        <begin position="11"/>
        <end position="87"/>
    </location>
</feature>
<evidence type="ECO:0000256" key="1">
    <source>
        <dbReference type="ARBA" id="ARBA00022737"/>
    </source>
</evidence>
<dbReference type="PROSITE" id="PS50102">
    <property type="entry name" value="RRM"/>
    <property type="match status" value="2"/>
</dbReference>
<evidence type="ECO:0000259" key="4">
    <source>
        <dbReference type="PROSITE" id="PS50102"/>
    </source>
</evidence>
<dbReference type="InterPro" id="IPR035979">
    <property type="entry name" value="RBD_domain_sf"/>
</dbReference>
<evidence type="ECO:0000313" key="6">
    <source>
        <dbReference type="Proteomes" id="UP001054252"/>
    </source>
</evidence>
<keyword evidence="2 3" id="KW-0694">RNA-binding</keyword>
<proteinExistence type="predicted"/>
<accession>A0AAV5IB92</accession>
<comment type="caution">
    <text evidence="5">The sequence shown here is derived from an EMBL/GenBank/DDBJ whole genome shotgun (WGS) entry which is preliminary data.</text>
</comment>
<sequence length="276" mass="31239">MVSLMEFRIPNKLFVGGFSMDITKDTLRDHFSSYGEIEESRIIIDKVTGLSKGFGFITFTNPAMAAKALEDEHLILGRKVDVSYAIQKVDRNQEKWNGLIDGNRNNCNRNDVNKNKIFVGGLHPHLTNADLKAYFESYGTVEDAFVVVNKTNGRSRCFGFVTFESEETFETVLKVKSHVLKGNQVELKRAEPRVPPQNTMEPSASSYGYDNKFYKVCNAYDLPFCWSPCAVAFYYPYWYYPYGSPIYYGYATVNGCNTPLMYDDSSIGTGHGGLDH</sequence>
<dbReference type="InterPro" id="IPR012677">
    <property type="entry name" value="Nucleotide-bd_a/b_plait_sf"/>
</dbReference>
<evidence type="ECO:0000313" key="5">
    <source>
        <dbReference type="EMBL" id="GKU94934.1"/>
    </source>
</evidence>
<keyword evidence="1" id="KW-0677">Repeat</keyword>
<name>A0AAV5IB92_9ROSI</name>
<feature type="domain" description="RRM" evidence="4">
    <location>
        <begin position="115"/>
        <end position="192"/>
    </location>
</feature>
<gene>
    <name evidence="5" type="ORF">SLEP1_g8355</name>
</gene>
<dbReference type="PANTHER" id="PTHR48032">
    <property type="entry name" value="RNA-BINDING PROTEIN MUSASHI HOMOLOG RBP6"/>
    <property type="match status" value="1"/>
</dbReference>
<dbReference type="PANTHER" id="PTHR48032:SF6">
    <property type="entry name" value="RNA-BINDING (RRM_RBD_RNP MOTIFS) FAMILY PROTEIN"/>
    <property type="match status" value="1"/>
</dbReference>
<dbReference type="InterPro" id="IPR000504">
    <property type="entry name" value="RRM_dom"/>
</dbReference>
<evidence type="ECO:0000256" key="3">
    <source>
        <dbReference type="PROSITE-ProRule" id="PRU00176"/>
    </source>
</evidence>
<dbReference type="GO" id="GO:0003729">
    <property type="term" value="F:mRNA binding"/>
    <property type="evidence" value="ECO:0007669"/>
    <property type="project" value="TreeGrafter"/>
</dbReference>